<dbReference type="Gene3D" id="2.10.220.10">
    <property type="entry name" value="Hormone Receptor, Insulin-like Growth Factor Receptor 1, Chain A, domain 2"/>
    <property type="match status" value="4"/>
</dbReference>
<feature type="domain" description="EGF-like" evidence="2">
    <location>
        <begin position="32"/>
        <end position="65"/>
    </location>
</feature>
<dbReference type="SMART" id="SM00261">
    <property type="entry name" value="FU"/>
    <property type="match status" value="10"/>
</dbReference>
<feature type="domain" description="EGF-like" evidence="2">
    <location>
        <begin position="611"/>
        <end position="644"/>
    </location>
</feature>
<keyword evidence="1" id="KW-0472">Membrane</keyword>
<feature type="domain" description="EGF-like" evidence="2">
    <location>
        <begin position="428"/>
        <end position="458"/>
    </location>
</feature>
<dbReference type="PANTHER" id="PTHR23275">
    <property type="entry name" value="CABRIOLET.-RELATED"/>
    <property type="match status" value="1"/>
</dbReference>
<dbReference type="EMBL" id="KI546142">
    <property type="protein sequence ID" value="EST43164.1"/>
    <property type="molecule type" value="Genomic_DNA"/>
</dbReference>
<reference evidence="3 4" key="1">
    <citation type="journal article" date="2014" name="PLoS Genet.">
        <title>The Genome of Spironucleus salmonicida Highlights a Fish Pathogen Adapted to Fluctuating Environments.</title>
        <authorList>
            <person name="Xu F."/>
            <person name="Jerlstrom-Hultqvist J."/>
            <person name="Einarsson E."/>
            <person name="Astvaldsson A."/>
            <person name="Svard S.G."/>
            <person name="Andersson J.O."/>
        </authorList>
    </citation>
    <scope>NUCLEOTIDE SEQUENCE</scope>
    <source>
        <strain evidence="4">ATCC 50377</strain>
    </source>
</reference>
<organism evidence="3">
    <name type="scientific">Spironucleus salmonicida</name>
    <dbReference type="NCBI Taxonomy" id="348837"/>
    <lineage>
        <taxon>Eukaryota</taxon>
        <taxon>Metamonada</taxon>
        <taxon>Diplomonadida</taxon>
        <taxon>Hexamitidae</taxon>
        <taxon>Hexamitinae</taxon>
        <taxon>Spironucleus</taxon>
    </lineage>
</organism>
<sequence>MTNECSSSDKTTCSEGTFCPSNVASTSTPCIKCKDECATCTGTSAEDATCLTCADGKYLSGEACADCDSKCTTCTGSEDTACQSCTNGNVQSGSTCATCVSGQTTNCTCDSAENCSTCANDMSKCATCINDYDPNGETPCEKCKEKFFEDTSATPSKCTSCSNNCTACTSSSVCTTCDDGFSLINNKCVACTESQATACTCKAAKNCQTCNSSEMGKCKTCIGNFDVNDGTPCQNCLVGFFKGGDSGTDTCTACDGKCATCTALNTCQTCKDGNVLTNSTCVPCSTNQMTACKCQNAKNCSTCETDTSKCKTCINNFDPSGDTPCDKCVAGFFKDAKDGNDTCTACSENCTTCSSSSACTVCKDGFSIDSSKCVACTDENCTTCPTNKDTCTACKDGFSVKNSKCEKKCTAGDGTCAPNQICDTICKDCAGNCATCKGAVSTCVTCEAGFMLNSEKCTACPDNCANCDDNKDTCKVCKDDFFATDKTCTACTQNKIKQCKCGAATNCATCDSSNKGKCGTCITGYKKASDSTCSICDDGYLMVDMACQKCEAKCAMCSESLETCDTCAIQHTMSINQTCEKDCTGTLAEGKACTAEAIVDCGSSSQVTACKCDTAANCLQCNSSDSKKCASCMPGYKLENEKCTTCADGATAVGSFCFLQGETLSTNLSSGAVAGIVIAVLVVAGGVAGAAFWYMKKSKANQKVEKQNFNMQ</sequence>
<accession>V6LQZ0</accession>
<dbReference type="EMBL" id="AUWU02000009">
    <property type="protein sequence ID" value="KAH0569548.1"/>
    <property type="molecule type" value="Genomic_DNA"/>
</dbReference>
<keyword evidence="1" id="KW-1133">Transmembrane helix</keyword>
<dbReference type="PANTHER" id="PTHR23275:SF100">
    <property type="entry name" value="EGF-LIKE DOMAIN-CONTAINING PROTEIN"/>
    <property type="match status" value="1"/>
</dbReference>
<dbReference type="AlphaFoldDB" id="V6LQZ0"/>
<feature type="domain" description="EGF-like" evidence="2">
    <location>
        <begin position="509"/>
        <end position="548"/>
    </location>
</feature>
<feature type="domain" description="EGF-like" evidence="2">
    <location>
        <begin position="160"/>
        <end position="189"/>
    </location>
</feature>
<proteinExistence type="predicted"/>
<feature type="domain" description="EGF-like" evidence="2">
    <location>
        <begin position="345"/>
        <end position="374"/>
    </location>
</feature>
<evidence type="ECO:0000313" key="3">
    <source>
        <dbReference type="EMBL" id="EST43164.1"/>
    </source>
</evidence>
<evidence type="ECO:0000313" key="4">
    <source>
        <dbReference type="EMBL" id="KAH0569548.1"/>
    </source>
</evidence>
<dbReference type="Proteomes" id="UP000018208">
    <property type="component" value="Unassembled WGS sequence"/>
</dbReference>
<reference evidence="4" key="2">
    <citation type="submission" date="2020-12" db="EMBL/GenBank/DDBJ databases">
        <title>New Spironucleus salmonicida genome in near-complete chromosomes.</title>
        <authorList>
            <person name="Xu F."/>
            <person name="Kurt Z."/>
            <person name="Jimenez-Gonzalez A."/>
            <person name="Astvaldsson A."/>
            <person name="Andersson J.O."/>
            <person name="Svard S.G."/>
        </authorList>
    </citation>
    <scope>NUCLEOTIDE SEQUENCE</scope>
    <source>
        <strain evidence="4">ATCC 50377</strain>
    </source>
</reference>
<name>V6LQZ0_9EUKA</name>
<keyword evidence="1" id="KW-0812">Transmembrane</keyword>
<dbReference type="SMART" id="SM00181">
    <property type="entry name" value="EGF"/>
    <property type="match status" value="10"/>
</dbReference>
<feature type="domain" description="EGF-like" evidence="2">
    <location>
        <begin position="253"/>
        <end position="282"/>
    </location>
</feature>
<feature type="domain" description="EGF-like" evidence="2">
    <location>
        <begin position="302"/>
        <end position="344"/>
    </location>
</feature>
<dbReference type="InterPro" id="IPR006212">
    <property type="entry name" value="Furin_repeat"/>
</dbReference>
<dbReference type="VEuPathDB" id="GiardiaDB:SS50377_28501"/>
<feature type="domain" description="EGF-like" evidence="2">
    <location>
        <begin position="459"/>
        <end position="489"/>
    </location>
</feature>
<dbReference type="InterPro" id="IPR052798">
    <property type="entry name" value="Giardia_VSA"/>
</dbReference>
<evidence type="ECO:0000313" key="5">
    <source>
        <dbReference type="Proteomes" id="UP000018208"/>
    </source>
</evidence>
<dbReference type="OrthoDB" id="300641at2759"/>
<feature type="transmembrane region" description="Helical" evidence="1">
    <location>
        <begin position="672"/>
        <end position="694"/>
    </location>
</feature>
<evidence type="ECO:0000256" key="1">
    <source>
        <dbReference type="SAM" id="Phobius"/>
    </source>
</evidence>
<keyword evidence="5" id="KW-1185">Reference proteome</keyword>
<protein>
    <submittedName>
        <fullName evidence="3">Cysteine-rich membrane protein 2</fullName>
    </submittedName>
</protein>
<evidence type="ECO:0000259" key="2">
    <source>
        <dbReference type="SMART" id="SM00181"/>
    </source>
</evidence>
<feature type="domain" description="EGF-like" evidence="2">
    <location>
        <begin position="375"/>
        <end position="406"/>
    </location>
</feature>
<dbReference type="InterPro" id="IPR000742">
    <property type="entry name" value="EGF"/>
</dbReference>
<dbReference type="InterPro" id="IPR009030">
    <property type="entry name" value="Growth_fac_rcpt_cys_sf"/>
</dbReference>
<dbReference type="SUPFAM" id="SSF57184">
    <property type="entry name" value="Growth factor receptor domain"/>
    <property type="match status" value="4"/>
</dbReference>
<gene>
    <name evidence="3" type="ORF">SS50377_17167</name>
    <name evidence="4" type="ORF">SS50377_28501</name>
</gene>